<keyword evidence="5" id="KW-1185">Reference proteome</keyword>
<dbReference type="InterPro" id="IPR009045">
    <property type="entry name" value="Zn_M74/Hedgehog-like"/>
</dbReference>
<accession>A0A917ARZ6</accession>
<evidence type="ECO:0000313" key="5">
    <source>
        <dbReference type="Proteomes" id="UP000633136"/>
    </source>
</evidence>
<evidence type="ECO:0000313" key="4">
    <source>
        <dbReference type="EMBL" id="GGE69965.1"/>
    </source>
</evidence>
<dbReference type="EMBL" id="BMIS01000006">
    <property type="protein sequence ID" value="GGE69965.1"/>
    <property type="molecule type" value="Genomic_DNA"/>
</dbReference>
<evidence type="ECO:0000256" key="2">
    <source>
        <dbReference type="SAM" id="SignalP"/>
    </source>
</evidence>
<dbReference type="Pfam" id="PF02557">
    <property type="entry name" value="VanY"/>
    <property type="match status" value="1"/>
</dbReference>
<dbReference type="PROSITE" id="PS51257">
    <property type="entry name" value="PROKAR_LIPOPROTEIN"/>
    <property type="match status" value="1"/>
</dbReference>
<dbReference type="InterPro" id="IPR058193">
    <property type="entry name" value="VanY/YodJ_core_dom"/>
</dbReference>
<dbReference type="Gene3D" id="3.30.1380.10">
    <property type="match status" value="1"/>
</dbReference>
<protein>
    <recommendedName>
        <fullName evidence="3">D-alanyl-D-alanine carboxypeptidase-like core domain-containing protein</fullName>
    </recommendedName>
</protein>
<sequence>MRRSLLSTAAVGTLLLAAGCAAEEDPKDDPESTEHAEGTPAETDQEAADDAEPAPLSEPSWDPASIYVLVNKANPLEPADHEPSDLTVPVVPAEQDSEMREEPAQALEELFEAAGEAEIPLVVTSAYRDYELQSALYEHYSETMGQESADEVSARPGYSEHQTGLAVDLSYPGNEECYLKACFGETPTGVWLAENSHEHGFIIRYPEDALEITGFSYEPWHLRYVGPETATDVVEQGVTLEEYWDQPAAPDYED</sequence>
<proteinExistence type="predicted"/>
<dbReference type="RefSeq" id="WP_188684594.1">
    <property type="nucleotide sequence ID" value="NZ_BMIS01000006.1"/>
</dbReference>
<comment type="caution">
    <text evidence="4">The sequence shown here is derived from an EMBL/GenBank/DDBJ whole genome shotgun (WGS) entry which is preliminary data.</text>
</comment>
<dbReference type="PANTHER" id="PTHR34385">
    <property type="entry name" value="D-ALANYL-D-ALANINE CARBOXYPEPTIDASE"/>
    <property type="match status" value="1"/>
</dbReference>
<name>A0A917ARZ6_9MICC</name>
<reference evidence="4" key="1">
    <citation type="journal article" date="2014" name="Int. J. Syst. Evol. Microbiol.">
        <title>Complete genome sequence of Corynebacterium casei LMG S-19264T (=DSM 44701T), isolated from a smear-ripened cheese.</title>
        <authorList>
            <consortium name="US DOE Joint Genome Institute (JGI-PGF)"/>
            <person name="Walter F."/>
            <person name="Albersmeier A."/>
            <person name="Kalinowski J."/>
            <person name="Ruckert C."/>
        </authorList>
    </citation>
    <scope>NUCLEOTIDE SEQUENCE</scope>
    <source>
        <strain evidence="4">CGMCC 1.15388</strain>
    </source>
</reference>
<keyword evidence="2" id="KW-0732">Signal</keyword>
<reference evidence="4" key="2">
    <citation type="submission" date="2020-09" db="EMBL/GenBank/DDBJ databases">
        <authorList>
            <person name="Sun Q."/>
            <person name="Zhou Y."/>
        </authorList>
    </citation>
    <scope>NUCLEOTIDE SEQUENCE</scope>
    <source>
        <strain evidence="4">CGMCC 1.15388</strain>
    </source>
</reference>
<dbReference type="Proteomes" id="UP000633136">
    <property type="component" value="Unassembled WGS sequence"/>
</dbReference>
<dbReference type="GO" id="GO:0006508">
    <property type="term" value="P:proteolysis"/>
    <property type="evidence" value="ECO:0007669"/>
    <property type="project" value="InterPro"/>
</dbReference>
<dbReference type="CDD" id="cd14852">
    <property type="entry name" value="LD-carboxypeptidase"/>
    <property type="match status" value="1"/>
</dbReference>
<dbReference type="SUPFAM" id="SSF55166">
    <property type="entry name" value="Hedgehog/DD-peptidase"/>
    <property type="match status" value="1"/>
</dbReference>
<feature type="signal peptide" evidence="2">
    <location>
        <begin position="1"/>
        <end position="22"/>
    </location>
</feature>
<dbReference type="AlphaFoldDB" id="A0A917ARZ6"/>
<evidence type="ECO:0000256" key="1">
    <source>
        <dbReference type="SAM" id="MobiDB-lite"/>
    </source>
</evidence>
<dbReference type="PANTHER" id="PTHR34385:SF1">
    <property type="entry name" value="PEPTIDOGLYCAN L-ALANYL-D-GLUTAMATE ENDOPEPTIDASE CWLK"/>
    <property type="match status" value="1"/>
</dbReference>
<dbReference type="GO" id="GO:0008233">
    <property type="term" value="F:peptidase activity"/>
    <property type="evidence" value="ECO:0007669"/>
    <property type="project" value="InterPro"/>
</dbReference>
<feature type="region of interest" description="Disordered" evidence="1">
    <location>
        <begin position="20"/>
        <end position="62"/>
    </location>
</feature>
<feature type="compositionally biased region" description="Acidic residues" evidence="1">
    <location>
        <begin position="43"/>
        <end position="52"/>
    </location>
</feature>
<gene>
    <name evidence="4" type="ORF">GCM10011401_16610</name>
</gene>
<feature type="domain" description="D-alanyl-D-alanine carboxypeptidase-like core" evidence="3">
    <location>
        <begin position="98"/>
        <end position="226"/>
    </location>
</feature>
<dbReference type="InterPro" id="IPR003709">
    <property type="entry name" value="VanY-like_core_dom"/>
</dbReference>
<dbReference type="InterPro" id="IPR052179">
    <property type="entry name" value="DD-CPase-like"/>
</dbReference>
<organism evidence="4 5">
    <name type="scientific">Nesterenkonia cremea</name>
    <dbReference type="NCBI Taxonomy" id="1882340"/>
    <lineage>
        <taxon>Bacteria</taxon>
        <taxon>Bacillati</taxon>
        <taxon>Actinomycetota</taxon>
        <taxon>Actinomycetes</taxon>
        <taxon>Micrococcales</taxon>
        <taxon>Micrococcaceae</taxon>
        <taxon>Nesterenkonia</taxon>
    </lineage>
</organism>
<feature type="chain" id="PRO_5039216901" description="D-alanyl-D-alanine carboxypeptidase-like core domain-containing protein" evidence="2">
    <location>
        <begin position="23"/>
        <end position="254"/>
    </location>
</feature>
<evidence type="ECO:0000259" key="3">
    <source>
        <dbReference type="Pfam" id="PF02557"/>
    </source>
</evidence>